<comment type="caution">
    <text evidence="1">The sequence shown here is derived from an EMBL/GenBank/DDBJ whole genome shotgun (WGS) entry which is preliminary data.</text>
</comment>
<sequence>MKRLLSYAAPLFCAALLLSSCDSTPRERQEAVKNEARKLDTLASTAAAKLRVAGRRAARFDSISRVRSRQPLDNTATQAFTRQLLGTYADIDQLTVTTVEPAYTQLLRQTRTLRRSWSQRDWDYASAIYKRMNERLKAIRLDLPARSELRIRALQAEFVTMEASRDVKDLGDAVSK</sequence>
<gene>
    <name evidence="1" type="ORF">FY528_03770</name>
</gene>
<reference evidence="1 2" key="1">
    <citation type="submission" date="2019-08" db="EMBL/GenBank/DDBJ databases">
        <authorList>
            <person name="Seo M.-J."/>
        </authorList>
    </citation>
    <scope>NUCLEOTIDE SEQUENCE [LARGE SCALE GENOMIC DNA]</scope>
    <source>
        <strain evidence="1 2">KIGAM108</strain>
    </source>
</reference>
<dbReference type="RefSeq" id="WP_149069653.1">
    <property type="nucleotide sequence ID" value="NZ_VTHL01000002.1"/>
</dbReference>
<evidence type="ECO:0000313" key="2">
    <source>
        <dbReference type="Proteomes" id="UP000322791"/>
    </source>
</evidence>
<name>A0A5D6VFN4_9BACT</name>
<dbReference type="PROSITE" id="PS51257">
    <property type="entry name" value="PROKAR_LIPOPROTEIN"/>
    <property type="match status" value="1"/>
</dbReference>
<keyword evidence="2" id="KW-1185">Reference proteome</keyword>
<dbReference type="Proteomes" id="UP000322791">
    <property type="component" value="Unassembled WGS sequence"/>
</dbReference>
<dbReference type="EMBL" id="VTHL01000002">
    <property type="protein sequence ID" value="TYZ13538.1"/>
    <property type="molecule type" value="Genomic_DNA"/>
</dbReference>
<protein>
    <submittedName>
        <fullName evidence="1">Uncharacterized protein</fullName>
    </submittedName>
</protein>
<dbReference type="AlphaFoldDB" id="A0A5D6VFN4"/>
<organism evidence="1 2">
    <name type="scientific">Hymenobacter lutimineralis</name>
    <dbReference type="NCBI Taxonomy" id="2606448"/>
    <lineage>
        <taxon>Bacteria</taxon>
        <taxon>Pseudomonadati</taxon>
        <taxon>Bacteroidota</taxon>
        <taxon>Cytophagia</taxon>
        <taxon>Cytophagales</taxon>
        <taxon>Hymenobacteraceae</taxon>
        <taxon>Hymenobacter</taxon>
    </lineage>
</organism>
<evidence type="ECO:0000313" key="1">
    <source>
        <dbReference type="EMBL" id="TYZ13538.1"/>
    </source>
</evidence>
<proteinExistence type="predicted"/>
<accession>A0A5D6VFN4</accession>